<accession>A0A8J3JAH0</accession>
<name>A0A8J3JAH0_9ACTN</name>
<dbReference type="InterPro" id="IPR036852">
    <property type="entry name" value="Peptidase_S8/S53_dom_sf"/>
</dbReference>
<dbReference type="Gene3D" id="3.40.50.200">
    <property type="entry name" value="Peptidase S8/S53 domain"/>
    <property type="match status" value="1"/>
</dbReference>
<evidence type="ECO:0000256" key="3">
    <source>
        <dbReference type="ARBA" id="ARBA00022801"/>
    </source>
</evidence>
<keyword evidence="7" id="KW-0472">Membrane</keyword>
<dbReference type="GO" id="GO:0006508">
    <property type="term" value="P:proteolysis"/>
    <property type="evidence" value="ECO:0007669"/>
    <property type="project" value="UniProtKB-KW"/>
</dbReference>
<evidence type="ECO:0000313" key="10">
    <source>
        <dbReference type="Proteomes" id="UP000612808"/>
    </source>
</evidence>
<dbReference type="InterPro" id="IPR050131">
    <property type="entry name" value="Peptidase_S8_subtilisin-like"/>
</dbReference>
<evidence type="ECO:0000313" key="9">
    <source>
        <dbReference type="EMBL" id="GID11208.1"/>
    </source>
</evidence>
<dbReference type="PRINTS" id="PR00723">
    <property type="entry name" value="SUBTILISIN"/>
</dbReference>
<feature type="active site" description="Charge relay system" evidence="5">
    <location>
        <position position="104"/>
    </location>
</feature>
<dbReference type="InterPro" id="IPR000209">
    <property type="entry name" value="Peptidase_S8/S53_dom"/>
</dbReference>
<proteinExistence type="inferred from homology"/>
<dbReference type="Proteomes" id="UP000612808">
    <property type="component" value="Unassembled WGS sequence"/>
</dbReference>
<keyword evidence="3 5" id="KW-0378">Hydrolase</keyword>
<reference evidence="9" key="1">
    <citation type="submission" date="2021-01" db="EMBL/GenBank/DDBJ databases">
        <title>Whole genome shotgun sequence of Actinocatenispora rupis NBRC 107355.</title>
        <authorList>
            <person name="Komaki H."/>
            <person name="Tamura T."/>
        </authorList>
    </citation>
    <scope>NUCLEOTIDE SEQUENCE</scope>
    <source>
        <strain evidence="9">NBRC 107355</strain>
    </source>
</reference>
<keyword evidence="7" id="KW-1133">Transmembrane helix</keyword>
<keyword evidence="10" id="KW-1185">Reference proteome</keyword>
<feature type="compositionally biased region" description="Low complexity" evidence="6">
    <location>
        <begin position="331"/>
        <end position="349"/>
    </location>
</feature>
<dbReference type="GO" id="GO:0004252">
    <property type="term" value="F:serine-type endopeptidase activity"/>
    <property type="evidence" value="ECO:0007669"/>
    <property type="project" value="UniProtKB-UniRule"/>
</dbReference>
<dbReference type="InterPro" id="IPR015500">
    <property type="entry name" value="Peptidase_S8_subtilisin-rel"/>
</dbReference>
<dbReference type="PROSITE" id="PS51892">
    <property type="entry name" value="SUBTILASE"/>
    <property type="match status" value="1"/>
</dbReference>
<feature type="region of interest" description="Disordered" evidence="6">
    <location>
        <begin position="326"/>
        <end position="349"/>
    </location>
</feature>
<evidence type="ECO:0000256" key="1">
    <source>
        <dbReference type="ARBA" id="ARBA00011073"/>
    </source>
</evidence>
<feature type="transmembrane region" description="Helical" evidence="7">
    <location>
        <begin position="356"/>
        <end position="377"/>
    </location>
</feature>
<keyword evidence="2 5" id="KW-0645">Protease</keyword>
<feature type="active site" description="Charge relay system" evidence="5">
    <location>
        <position position="70"/>
    </location>
</feature>
<evidence type="ECO:0000256" key="5">
    <source>
        <dbReference type="PROSITE-ProRule" id="PRU01240"/>
    </source>
</evidence>
<evidence type="ECO:0000259" key="8">
    <source>
        <dbReference type="Pfam" id="PF00082"/>
    </source>
</evidence>
<keyword evidence="7" id="KW-0812">Transmembrane</keyword>
<evidence type="ECO:0000256" key="4">
    <source>
        <dbReference type="ARBA" id="ARBA00022825"/>
    </source>
</evidence>
<dbReference type="PANTHER" id="PTHR43806">
    <property type="entry name" value="PEPTIDASE S8"/>
    <property type="match status" value="1"/>
</dbReference>
<dbReference type="EMBL" id="BOMB01000012">
    <property type="protein sequence ID" value="GID11208.1"/>
    <property type="molecule type" value="Genomic_DNA"/>
</dbReference>
<dbReference type="Pfam" id="PF00082">
    <property type="entry name" value="Peptidase_S8"/>
    <property type="match status" value="1"/>
</dbReference>
<comment type="similarity">
    <text evidence="1 5">Belongs to the peptidase S8 family.</text>
</comment>
<sequence length="401" mass="40644">MRVRSARLRTRPVLARAGVILAFLLAAPVLLPGVAVAETPRDQQWWVDALHIPAAQRIATGRGVTVAVIDSGVDSGNPVFGGRVRGGTSLLIGDADRGIDRDGHGTGMASDIGSSGGDGRPLGVAPRVGIMPIRVDVKSISDQDRAIRYAVDHGAGVINISQGGSGKALASDSAALKYAFDHDVVVVAAAGNTSSGNSTVSVPANVPGVVAVSGVTESMRFWSGSAHGPETVLAAPATNIVSVTSRQAHQQGDYVTADGTSDAAAIVSGVAALVRSRYPGMSAANVINRLIRTARNPDGAGRNEKYGFGIVDPVRALTADVPKVDRNPLLPAAEPSPSTSDSPAAAAGTTGSPVPWVLAGAAVLVVAVLAGVLIAVVRRRGAAARSRTVDRPSLGAPPPRA</sequence>
<dbReference type="InterPro" id="IPR023827">
    <property type="entry name" value="Peptidase_S8_Asp-AS"/>
</dbReference>
<organism evidence="9 10">
    <name type="scientific">Actinocatenispora rupis</name>
    <dbReference type="NCBI Taxonomy" id="519421"/>
    <lineage>
        <taxon>Bacteria</taxon>
        <taxon>Bacillati</taxon>
        <taxon>Actinomycetota</taxon>
        <taxon>Actinomycetes</taxon>
        <taxon>Micromonosporales</taxon>
        <taxon>Micromonosporaceae</taxon>
        <taxon>Actinocatenispora</taxon>
    </lineage>
</organism>
<gene>
    <name evidence="9" type="ORF">Aru02nite_20970</name>
</gene>
<feature type="active site" description="Charge relay system" evidence="5">
    <location>
        <position position="261"/>
    </location>
</feature>
<dbReference type="SUPFAM" id="SSF52743">
    <property type="entry name" value="Subtilisin-like"/>
    <property type="match status" value="1"/>
</dbReference>
<dbReference type="PANTHER" id="PTHR43806:SF11">
    <property type="entry name" value="CEREVISIN-RELATED"/>
    <property type="match status" value="1"/>
</dbReference>
<feature type="region of interest" description="Disordered" evidence="6">
    <location>
        <begin position="101"/>
        <end position="120"/>
    </location>
</feature>
<dbReference type="AlphaFoldDB" id="A0A8J3JAH0"/>
<evidence type="ECO:0000256" key="6">
    <source>
        <dbReference type="SAM" id="MobiDB-lite"/>
    </source>
</evidence>
<evidence type="ECO:0000256" key="7">
    <source>
        <dbReference type="SAM" id="Phobius"/>
    </source>
</evidence>
<evidence type="ECO:0000256" key="2">
    <source>
        <dbReference type="ARBA" id="ARBA00022670"/>
    </source>
</evidence>
<protein>
    <recommendedName>
        <fullName evidence="8">Peptidase S8/S53 domain-containing protein</fullName>
    </recommendedName>
</protein>
<dbReference type="PROSITE" id="PS00136">
    <property type="entry name" value="SUBTILASE_ASP"/>
    <property type="match status" value="1"/>
</dbReference>
<keyword evidence="4 5" id="KW-0720">Serine protease</keyword>
<feature type="domain" description="Peptidase S8/S53" evidence="8">
    <location>
        <begin position="61"/>
        <end position="309"/>
    </location>
</feature>
<comment type="caution">
    <text evidence="9">The sequence shown here is derived from an EMBL/GenBank/DDBJ whole genome shotgun (WGS) entry which is preliminary data.</text>
</comment>